<dbReference type="EMBL" id="ML995832">
    <property type="protein sequence ID" value="KAF2769568.1"/>
    <property type="molecule type" value="Genomic_DNA"/>
</dbReference>
<organism evidence="1 2">
    <name type="scientific">Teratosphaeria nubilosa</name>
    <dbReference type="NCBI Taxonomy" id="161662"/>
    <lineage>
        <taxon>Eukaryota</taxon>
        <taxon>Fungi</taxon>
        <taxon>Dikarya</taxon>
        <taxon>Ascomycota</taxon>
        <taxon>Pezizomycotina</taxon>
        <taxon>Dothideomycetes</taxon>
        <taxon>Dothideomycetidae</taxon>
        <taxon>Mycosphaerellales</taxon>
        <taxon>Teratosphaeriaceae</taxon>
        <taxon>Teratosphaeria</taxon>
    </lineage>
</organism>
<reference evidence="1" key="1">
    <citation type="journal article" date="2020" name="Stud. Mycol.">
        <title>101 Dothideomycetes genomes: a test case for predicting lifestyles and emergence of pathogens.</title>
        <authorList>
            <person name="Haridas S."/>
            <person name="Albert R."/>
            <person name="Binder M."/>
            <person name="Bloem J."/>
            <person name="Labutti K."/>
            <person name="Salamov A."/>
            <person name="Andreopoulos B."/>
            <person name="Baker S."/>
            <person name="Barry K."/>
            <person name="Bills G."/>
            <person name="Bluhm B."/>
            <person name="Cannon C."/>
            <person name="Castanera R."/>
            <person name="Culley D."/>
            <person name="Daum C."/>
            <person name="Ezra D."/>
            <person name="Gonzalez J."/>
            <person name="Henrissat B."/>
            <person name="Kuo A."/>
            <person name="Liang C."/>
            <person name="Lipzen A."/>
            <person name="Lutzoni F."/>
            <person name="Magnuson J."/>
            <person name="Mondo S."/>
            <person name="Nolan M."/>
            <person name="Ohm R."/>
            <person name="Pangilinan J."/>
            <person name="Park H.-J."/>
            <person name="Ramirez L."/>
            <person name="Alfaro M."/>
            <person name="Sun H."/>
            <person name="Tritt A."/>
            <person name="Yoshinaga Y."/>
            <person name="Zwiers L.-H."/>
            <person name="Turgeon B."/>
            <person name="Goodwin S."/>
            <person name="Spatafora J."/>
            <person name="Crous P."/>
            <person name="Grigoriev I."/>
        </authorList>
    </citation>
    <scope>NUCLEOTIDE SEQUENCE</scope>
    <source>
        <strain evidence="1">CBS 116005</strain>
    </source>
</reference>
<dbReference type="Proteomes" id="UP000799436">
    <property type="component" value="Unassembled WGS sequence"/>
</dbReference>
<accession>A0A6G1LAX2</accession>
<dbReference type="PANTHER" id="PTHR35186:SF4">
    <property type="entry name" value="PRION-INHIBITION AND PROPAGATION HELO DOMAIN-CONTAINING PROTEIN"/>
    <property type="match status" value="1"/>
</dbReference>
<evidence type="ECO:0000313" key="2">
    <source>
        <dbReference type="Proteomes" id="UP000799436"/>
    </source>
</evidence>
<dbReference type="PANTHER" id="PTHR35186">
    <property type="entry name" value="ANK_REP_REGION DOMAIN-CONTAINING PROTEIN"/>
    <property type="match status" value="1"/>
</dbReference>
<protein>
    <submittedName>
        <fullName evidence="1">Uncharacterized protein</fullName>
    </submittedName>
</protein>
<gene>
    <name evidence="1" type="ORF">EJ03DRAFT_351075</name>
</gene>
<keyword evidence="2" id="KW-1185">Reference proteome</keyword>
<dbReference type="AlphaFoldDB" id="A0A6G1LAX2"/>
<dbReference type="OrthoDB" id="3565018at2759"/>
<name>A0A6G1LAX2_9PEZI</name>
<sequence length="315" mass="35384">MSGIEVVGLVLGAIPLVISGLQYYGEGIRTIKVIRNYSKEFADIKRRLEVEEMLFRSTIISLLSDCVDDERLNGLLDCEPDRLRIDSNRKGPFTDARSFREAFTRFKFGLRRSEYDDLMSVIERDNNALRKLTEQPVALEQLRITRGKRLPDFEGIRSRARSIFSALARGLRGSCQFAHQAHLCLKDMAEEDRRSTGSGRFRIVLHHSDMRGSISSDTQHLGIAQARACALEENEVRSLVQQSSSDAPDATLTRTAFAKRAVKFEIDVQSNVVATTVATSLNTSTAHSMEEIEDLCASIQRTRVQKLVQHGVCYG</sequence>
<proteinExistence type="predicted"/>
<evidence type="ECO:0000313" key="1">
    <source>
        <dbReference type="EMBL" id="KAF2769568.1"/>
    </source>
</evidence>